<dbReference type="Proteomes" id="UP000003157">
    <property type="component" value="Unassembled WGS sequence"/>
</dbReference>
<protein>
    <submittedName>
        <fullName evidence="1">Uncharacterized protein</fullName>
    </submittedName>
</protein>
<proteinExistence type="predicted"/>
<evidence type="ECO:0000313" key="1">
    <source>
        <dbReference type="EMBL" id="EFW03511.1"/>
    </source>
</evidence>
<organism evidence="1 2">
    <name type="scientific">Coprobacillus cateniformis</name>
    <dbReference type="NCBI Taxonomy" id="100884"/>
    <lineage>
        <taxon>Bacteria</taxon>
        <taxon>Bacillati</taxon>
        <taxon>Bacillota</taxon>
        <taxon>Erysipelotrichia</taxon>
        <taxon>Erysipelotrichales</taxon>
        <taxon>Coprobacillaceae</taxon>
        <taxon>Coprobacillus</taxon>
    </lineage>
</organism>
<dbReference type="EMBL" id="ADKX01000046">
    <property type="protein sequence ID" value="EFW03511.1"/>
    <property type="molecule type" value="Genomic_DNA"/>
</dbReference>
<sequence length="87" mass="9913">MDKKITISYSLDDKKNFNCQVDTTAPFSYEELLYGISNMIQLFSQNTGVHPIQVASSLQNFIVEESFKKINNMPEDDKTEDIQTSAN</sequence>
<dbReference type="GeneID" id="78231529"/>
<accession>E7GER0</accession>
<keyword evidence="2" id="KW-1185">Reference proteome</keyword>
<name>E7GER0_9FIRM</name>
<dbReference type="HOGENOM" id="CLU_2478021_0_0_9"/>
<dbReference type="AlphaFoldDB" id="E7GER0"/>
<comment type="caution">
    <text evidence="1">The sequence shown here is derived from an EMBL/GenBank/DDBJ whole genome shotgun (WGS) entry which is preliminary data.</text>
</comment>
<dbReference type="RefSeq" id="WP_008790284.1">
    <property type="nucleotide sequence ID" value="NZ_AKCB01000004.1"/>
</dbReference>
<gene>
    <name evidence="1" type="ORF">HMPREF9488_03202</name>
</gene>
<dbReference type="STRING" id="100884.GCA_000269565_03789"/>
<reference evidence="1 2" key="1">
    <citation type="submission" date="2010-12" db="EMBL/GenBank/DDBJ databases">
        <title>The Genome Sequence of Coprobacillus sp. strain 29_1.</title>
        <authorList>
            <consortium name="The Broad Institute Genome Sequencing Platform"/>
            <person name="Earl A."/>
            <person name="Ward D."/>
            <person name="Feldgarden M."/>
            <person name="Gevers D."/>
            <person name="Daigneault M."/>
            <person name="Sibley C.D."/>
            <person name="White A."/>
            <person name="Strauss J."/>
            <person name="Allen-Vercoe E."/>
            <person name="Young S.K."/>
            <person name="Zeng Q."/>
            <person name="Gargeya S."/>
            <person name="Fitzgerald M."/>
            <person name="Haas B."/>
            <person name="Abouelleil A."/>
            <person name="Alvarado L."/>
            <person name="Arachchi H.M."/>
            <person name="Berlin A."/>
            <person name="Brown A."/>
            <person name="Chapman S.B."/>
            <person name="Chen Z."/>
            <person name="Dunbar C."/>
            <person name="Freedman E."/>
            <person name="Gearin G."/>
            <person name="Gellesch M."/>
            <person name="Goldberg J."/>
            <person name="Griggs A."/>
            <person name="Gujja S."/>
            <person name="Heilman E."/>
            <person name="Heiman D."/>
            <person name="Howarth C."/>
            <person name="Larson L."/>
            <person name="Lui A."/>
            <person name="MacDonald P.J.P."/>
            <person name="Mehta T."/>
            <person name="Montmayeur A."/>
            <person name="Murphy C."/>
            <person name="Neiman D."/>
            <person name="Pearson M."/>
            <person name="Priest M."/>
            <person name="Roberts A."/>
            <person name="Saif S."/>
            <person name="Shea T."/>
            <person name="Shenoy N."/>
            <person name="Sisk P."/>
            <person name="Stolte C."/>
            <person name="Sykes S."/>
            <person name="White J."/>
            <person name="Yandava C."/>
            <person name="Nusbaum C."/>
            <person name="Birren B."/>
        </authorList>
    </citation>
    <scope>NUCLEOTIDE SEQUENCE [LARGE SCALE GENOMIC DNA]</scope>
    <source>
        <strain evidence="1 2">29_1</strain>
    </source>
</reference>
<evidence type="ECO:0000313" key="2">
    <source>
        <dbReference type="Proteomes" id="UP000003157"/>
    </source>
</evidence>